<dbReference type="Gene3D" id="1.25.10.10">
    <property type="entry name" value="Leucine-rich Repeat Variant"/>
    <property type="match status" value="1"/>
</dbReference>
<dbReference type="InterPro" id="IPR051023">
    <property type="entry name" value="PP2A_Regulatory_Subunit_A"/>
</dbReference>
<dbReference type="PANTHER" id="PTHR10648">
    <property type="entry name" value="SERINE/THREONINE-PROTEIN PHOSPHATASE PP2A 65 KDA REGULATORY SUBUNIT"/>
    <property type="match status" value="1"/>
</dbReference>
<evidence type="ECO:0008006" key="4">
    <source>
        <dbReference type="Google" id="ProtNLM"/>
    </source>
</evidence>
<accession>A0ABR2K1P0</accession>
<comment type="caution">
    <text evidence="2">The sequence shown here is derived from an EMBL/GenBank/DDBJ whole genome shotgun (WGS) entry which is preliminary data.</text>
</comment>
<evidence type="ECO:0000313" key="2">
    <source>
        <dbReference type="EMBL" id="KAK8884000.1"/>
    </source>
</evidence>
<sequence>MSDVKAVNRLISAALDPSEVTQAQFAANIPTVIAPFSPAQIRDSFLPFLTTWLPKNNKTITQNVANHLNAIVKAAGGLAPSAGLIEALISSEEPNTLNKIVESLSAFKNDPMIDELITRLLLSQYDTVRSFIPKLLPISSSEASNLKFCQTLARDKSFIVRFALAEYLPSLPDKDMQQVSQILIQDPQLRIRAYLAVACIKLPTFFKDIAPSLLKDIDWSVRASLATQVVSALDPEQAASIATKLVDDNVWQVKLCALQSLTKLLDKSPPIKYNQGLNVISTLSELISFPQFSLKAAVIDCFFAIAMHDGDSIPIDKLKPFVNDLVTNQPPNVKLHFLNTIASTKKQEFAALIENKISSIVDALSRDDKWRVRLGVVEELQALSALMPNSKCAADFATLCLRLTEDEAYPVRMASIKYLSAQFASEGTNIPACVMQMKAKDSFRRRQTALLILSEMRKATNDTDFKDHLLKEMTSFKEDSCRNVSLLANKLIEEAS</sequence>
<name>A0ABR2K1P0_9EUKA</name>
<dbReference type="Proteomes" id="UP001470230">
    <property type="component" value="Unassembled WGS sequence"/>
</dbReference>
<proteinExistence type="predicted"/>
<dbReference type="PANTHER" id="PTHR10648:SF4">
    <property type="entry name" value="PROTEIN PHOSPHATASE 2 (FORMERLY 2A), REGULATORY SUBUNIT A, BETA ISOFORM-RELATED"/>
    <property type="match status" value="1"/>
</dbReference>
<dbReference type="InterPro" id="IPR011989">
    <property type="entry name" value="ARM-like"/>
</dbReference>
<keyword evidence="1" id="KW-0677">Repeat</keyword>
<dbReference type="EMBL" id="JAPFFF010000008">
    <property type="protein sequence ID" value="KAK8884000.1"/>
    <property type="molecule type" value="Genomic_DNA"/>
</dbReference>
<organism evidence="2 3">
    <name type="scientific">Tritrichomonas musculus</name>
    <dbReference type="NCBI Taxonomy" id="1915356"/>
    <lineage>
        <taxon>Eukaryota</taxon>
        <taxon>Metamonada</taxon>
        <taxon>Parabasalia</taxon>
        <taxon>Tritrichomonadida</taxon>
        <taxon>Tritrichomonadidae</taxon>
        <taxon>Tritrichomonas</taxon>
    </lineage>
</organism>
<dbReference type="SUPFAM" id="SSF48371">
    <property type="entry name" value="ARM repeat"/>
    <property type="match status" value="1"/>
</dbReference>
<dbReference type="InterPro" id="IPR016024">
    <property type="entry name" value="ARM-type_fold"/>
</dbReference>
<reference evidence="2 3" key="1">
    <citation type="submission" date="2024-04" db="EMBL/GenBank/DDBJ databases">
        <title>Tritrichomonas musculus Genome.</title>
        <authorList>
            <person name="Alves-Ferreira E."/>
            <person name="Grigg M."/>
            <person name="Lorenzi H."/>
            <person name="Galac M."/>
        </authorList>
    </citation>
    <scope>NUCLEOTIDE SEQUENCE [LARGE SCALE GENOMIC DNA]</scope>
    <source>
        <strain evidence="2 3">EAF2021</strain>
    </source>
</reference>
<evidence type="ECO:0000256" key="1">
    <source>
        <dbReference type="ARBA" id="ARBA00022737"/>
    </source>
</evidence>
<evidence type="ECO:0000313" key="3">
    <source>
        <dbReference type="Proteomes" id="UP001470230"/>
    </source>
</evidence>
<keyword evidence="3" id="KW-1185">Reference proteome</keyword>
<gene>
    <name evidence="2" type="ORF">M9Y10_043103</name>
</gene>
<protein>
    <recommendedName>
        <fullName evidence="4">HEAT repeat family protein</fullName>
    </recommendedName>
</protein>